<evidence type="ECO:0000313" key="5">
    <source>
        <dbReference type="Proteomes" id="UP000181942"/>
    </source>
</evidence>
<dbReference type="AlphaFoldDB" id="A0A1I2RYF3"/>
<dbReference type="GO" id="GO:0005829">
    <property type="term" value="C:cytosol"/>
    <property type="evidence" value="ECO:0007669"/>
    <property type="project" value="TreeGrafter"/>
</dbReference>
<dbReference type="EMBL" id="FONR01000020">
    <property type="protein sequence ID" value="SFG42776.1"/>
    <property type="molecule type" value="Genomic_DNA"/>
</dbReference>
<evidence type="ECO:0000313" key="4">
    <source>
        <dbReference type="EMBL" id="SFG42776.1"/>
    </source>
</evidence>
<dbReference type="PROSITE" id="PS01247">
    <property type="entry name" value="IUNH"/>
    <property type="match status" value="1"/>
</dbReference>
<evidence type="ECO:0000259" key="3">
    <source>
        <dbReference type="Pfam" id="PF01156"/>
    </source>
</evidence>
<evidence type="ECO:0000256" key="2">
    <source>
        <dbReference type="ARBA" id="ARBA00023295"/>
    </source>
</evidence>
<dbReference type="OrthoDB" id="9797882at2"/>
<dbReference type="InterPro" id="IPR023186">
    <property type="entry name" value="IUNH"/>
</dbReference>
<dbReference type="GO" id="GO:0008477">
    <property type="term" value="F:purine nucleosidase activity"/>
    <property type="evidence" value="ECO:0007669"/>
    <property type="project" value="TreeGrafter"/>
</dbReference>
<organism evidence="4 5">
    <name type="scientific">Streptomyces mirabilis</name>
    <dbReference type="NCBI Taxonomy" id="68239"/>
    <lineage>
        <taxon>Bacteria</taxon>
        <taxon>Bacillati</taxon>
        <taxon>Actinomycetota</taxon>
        <taxon>Actinomycetes</taxon>
        <taxon>Kitasatosporales</taxon>
        <taxon>Streptomycetaceae</taxon>
        <taxon>Streptomyces</taxon>
    </lineage>
</organism>
<dbReference type="GO" id="GO:0006152">
    <property type="term" value="P:purine nucleoside catabolic process"/>
    <property type="evidence" value="ECO:0007669"/>
    <property type="project" value="TreeGrafter"/>
</dbReference>
<dbReference type="InterPro" id="IPR015910">
    <property type="entry name" value="I/U_nuclsd_hydro_CS"/>
</dbReference>
<sequence length="316" mass="32907">MPKKIIIDCDPGLDDAIAILLAAGNPDVEIVAITTVAGNQTIEKVTLNARQVCTLAGLRGVPVAAGAAGPLVRDQTLAAEIHGDTGMDGPAFIPPAVETDPRHAVDLIIETVLAHPGEITLVPTAPLTNIALALRREPRIAELVKEVVLMGGSYTRGNITPAAEFNIHADPEAAAVVFSAGWPLTMVGLDLTAQAAATPELLSRIGALGTPVSRFVVDLLDHYNANVGKVHGAMATIHDACAVGRAIDPSLMEVTPAHVEVELRGTATYGMTVTDFRGRSGPANTSVATKLHTERLWDLLISSLETIAATTARTSA</sequence>
<keyword evidence="1" id="KW-0378">Hydrolase</keyword>
<evidence type="ECO:0000256" key="1">
    <source>
        <dbReference type="ARBA" id="ARBA00022801"/>
    </source>
</evidence>
<protein>
    <submittedName>
        <fullName evidence="4">Purine nucleosidase</fullName>
    </submittedName>
</protein>
<proteinExistence type="predicted"/>
<dbReference type="RefSeq" id="WP_075031887.1">
    <property type="nucleotide sequence ID" value="NZ_FONR01000020.1"/>
</dbReference>
<dbReference type="PANTHER" id="PTHR12304:SF4">
    <property type="entry name" value="URIDINE NUCLEOSIDASE"/>
    <property type="match status" value="1"/>
</dbReference>
<dbReference type="SUPFAM" id="SSF53590">
    <property type="entry name" value="Nucleoside hydrolase"/>
    <property type="match status" value="1"/>
</dbReference>
<dbReference type="GO" id="GO:0045437">
    <property type="term" value="F:uridine nucleosidase activity"/>
    <property type="evidence" value="ECO:0007669"/>
    <property type="project" value="UniProtKB-ARBA"/>
</dbReference>
<feature type="domain" description="Inosine/uridine-preferring nucleoside hydrolase" evidence="3">
    <location>
        <begin position="5"/>
        <end position="298"/>
    </location>
</feature>
<dbReference type="PANTHER" id="PTHR12304">
    <property type="entry name" value="INOSINE-URIDINE PREFERRING NUCLEOSIDE HYDROLASE"/>
    <property type="match status" value="1"/>
</dbReference>
<dbReference type="CDD" id="cd02651">
    <property type="entry name" value="nuc_hydro_IU_UC_XIUA"/>
    <property type="match status" value="1"/>
</dbReference>
<dbReference type="Pfam" id="PF01156">
    <property type="entry name" value="IU_nuc_hydro"/>
    <property type="match status" value="1"/>
</dbReference>
<accession>A0A1I2RYF3</accession>
<dbReference type="InterPro" id="IPR036452">
    <property type="entry name" value="Ribo_hydro-like"/>
</dbReference>
<dbReference type="Proteomes" id="UP000181942">
    <property type="component" value="Unassembled WGS sequence"/>
</dbReference>
<gene>
    <name evidence="4" type="ORF">SAMN02787118_120129</name>
</gene>
<name>A0A1I2RYF3_9ACTN</name>
<reference evidence="4 5" key="1">
    <citation type="submission" date="2016-10" db="EMBL/GenBank/DDBJ databases">
        <authorList>
            <person name="de Groot N.N."/>
        </authorList>
    </citation>
    <scope>NUCLEOTIDE SEQUENCE [LARGE SCALE GENOMIC DNA]</scope>
    <source>
        <strain evidence="4 5">OK461</strain>
    </source>
</reference>
<dbReference type="InterPro" id="IPR001910">
    <property type="entry name" value="Inosine/uridine_hydrolase_dom"/>
</dbReference>
<dbReference type="Gene3D" id="3.90.245.10">
    <property type="entry name" value="Ribonucleoside hydrolase-like"/>
    <property type="match status" value="1"/>
</dbReference>
<keyword evidence="2" id="KW-0326">Glycosidase</keyword>